<dbReference type="Gene3D" id="3.30.70.1210">
    <property type="entry name" value="Crispr-associated protein, domain 2"/>
    <property type="match status" value="1"/>
</dbReference>
<dbReference type="RefSeq" id="WP_285761455.1">
    <property type="nucleotide sequence ID" value="NZ_BSQG01000010.1"/>
</dbReference>
<name>A0A9W6PAD8_9ACTN</name>
<comment type="caution">
    <text evidence="1">The sequence shown here is derived from an EMBL/GenBank/DDBJ whole genome shotgun (WGS) entry which is preliminary data.</text>
</comment>
<proteinExistence type="predicted"/>
<keyword evidence="2" id="KW-1185">Reference proteome</keyword>
<organism evidence="1 2">
    <name type="scientific">Nocardiopsis ansamitocini</name>
    <dbReference type="NCBI Taxonomy" id="1670832"/>
    <lineage>
        <taxon>Bacteria</taxon>
        <taxon>Bacillati</taxon>
        <taxon>Actinomycetota</taxon>
        <taxon>Actinomycetes</taxon>
        <taxon>Streptosporangiales</taxon>
        <taxon>Nocardiopsidaceae</taxon>
        <taxon>Nocardiopsis</taxon>
    </lineage>
</organism>
<dbReference type="Proteomes" id="UP001165092">
    <property type="component" value="Unassembled WGS sequence"/>
</dbReference>
<dbReference type="AlphaFoldDB" id="A0A9W6PAD8"/>
<dbReference type="Pfam" id="PF08798">
    <property type="entry name" value="CRISPR_assoc"/>
    <property type="match status" value="1"/>
</dbReference>
<protein>
    <submittedName>
        <fullName evidence="1">Type I-E CRISPR-associated protein Cas6/Cse3/CasE</fullName>
    </submittedName>
</protein>
<dbReference type="CDD" id="cd09727">
    <property type="entry name" value="Cas6_I-E"/>
    <property type="match status" value="1"/>
</dbReference>
<dbReference type="SUPFAM" id="SSF117987">
    <property type="entry name" value="CRISPR-associated protein"/>
    <property type="match status" value="2"/>
</dbReference>
<evidence type="ECO:0000313" key="2">
    <source>
        <dbReference type="Proteomes" id="UP001165092"/>
    </source>
</evidence>
<gene>
    <name evidence="1" type="ORF">Nans01_42630</name>
</gene>
<dbReference type="EMBL" id="BSQG01000010">
    <property type="protein sequence ID" value="GLU49912.1"/>
    <property type="molecule type" value="Genomic_DNA"/>
</dbReference>
<reference evidence="1" key="1">
    <citation type="submission" date="2023-02" db="EMBL/GenBank/DDBJ databases">
        <title>Nocardiopsis ansamitocini NBRC 112285.</title>
        <authorList>
            <person name="Ichikawa N."/>
            <person name="Sato H."/>
            <person name="Tonouchi N."/>
        </authorList>
    </citation>
    <scope>NUCLEOTIDE SEQUENCE</scope>
    <source>
        <strain evidence="1">NBRC 112285</strain>
    </source>
</reference>
<dbReference type="NCBIfam" id="TIGR01907">
    <property type="entry name" value="casE_Cse3"/>
    <property type="match status" value="1"/>
</dbReference>
<sequence length="227" mass="24712">MTWLTRITADLRNREVRADFRSAGELHRRLIRLVPGLGSAPLPDPRRRGGLLFRVDETRSGVQLLVQSTDRLKTDVLRGGYGDVQTRDLTPFLGRLEKGQAVRYRIVASPVSRLGKSEHNAERLGRDPGTPARAYTRPLRGAEADAWWADRAATNGLDLRSAASTGLDDARDDGTSTRRRGIKHPVVRFEGTAVIADAEAVRAAVLTGIGRGKSHGCGLLSLAFAEG</sequence>
<dbReference type="SMART" id="SM01101">
    <property type="entry name" value="CRISPR_assoc"/>
    <property type="match status" value="1"/>
</dbReference>
<evidence type="ECO:0000313" key="1">
    <source>
        <dbReference type="EMBL" id="GLU49912.1"/>
    </source>
</evidence>
<accession>A0A9W6PAD8</accession>
<dbReference type="InterPro" id="IPR010179">
    <property type="entry name" value="CRISPR-assoc_prot_Cse3"/>
</dbReference>